<keyword evidence="2" id="KW-1185">Reference proteome</keyword>
<accession>A0A6A7C8A2</accession>
<evidence type="ECO:0008006" key="3">
    <source>
        <dbReference type="Google" id="ProtNLM"/>
    </source>
</evidence>
<evidence type="ECO:0000313" key="2">
    <source>
        <dbReference type="Proteomes" id="UP000799421"/>
    </source>
</evidence>
<gene>
    <name evidence="1" type="ORF">K470DRAFT_255422</name>
</gene>
<proteinExistence type="predicted"/>
<protein>
    <recommendedName>
        <fullName evidence="3">Protein kinase domain-containing protein</fullName>
    </recommendedName>
</protein>
<sequence>MNNCSIYDRNAPRTIPSNTYQIIRTLHTRPDRSAHLAIHLLAGSLRILKTLTSEPTEIILLLCYLKNHPFFPHTFETRNETPNTWLITLDYCSGGDILDYLPTWSKTCPSPLPVSFSKKLISYLGDALGFLHLEVTSTEQPIARRRGRRGQEGIYPPSFR</sequence>
<dbReference type="AlphaFoldDB" id="A0A6A7C8A2"/>
<dbReference type="EMBL" id="MU005963">
    <property type="protein sequence ID" value="KAF2862898.1"/>
    <property type="molecule type" value="Genomic_DNA"/>
</dbReference>
<dbReference type="InterPro" id="IPR011009">
    <property type="entry name" value="Kinase-like_dom_sf"/>
</dbReference>
<name>A0A6A7C8A2_9PEZI</name>
<dbReference type="Proteomes" id="UP000799421">
    <property type="component" value="Unassembled WGS sequence"/>
</dbReference>
<organism evidence="1 2">
    <name type="scientific">Piedraia hortae CBS 480.64</name>
    <dbReference type="NCBI Taxonomy" id="1314780"/>
    <lineage>
        <taxon>Eukaryota</taxon>
        <taxon>Fungi</taxon>
        <taxon>Dikarya</taxon>
        <taxon>Ascomycota</taxon>
        <taxon>Pezizomycotina</taxon>
        <taxon>Dothideomycetes</taxon>
        <taxon>Dothideomycetidae</taxon>
        <taxon>Capnodiales</taxon>
        <taxon>Piedraiaceae</taxon>
        <taxon>Piedraia</taxon>
    </lineage>
</organism>
<dbReference type="SUPFAM" id="SSF56112">
    <property type="entry name" value="Protein kinase-like (PK-like)"/>
    <property type="match status" value="1"/>
</dbReference>
<reference evidence="1" key="1">
    <citation type="journal article" date="2020" name="Stud. Mycol.">
        <title>101 Dothideomycetes genomes: a test case for predicting lifestyles and emergence of pathogens.</title>
        <authorList>
            <person name="Haridas S."/>
            <person name="Albert R."/>
            <person name="Binder M."/>
            <person name="Bloem J."/>
            <person name="Labutti K."/>
            <person name="Salamov A."/>
            <person name="Andreopoulos B."/>
            <person name="Baker S."/>
            <person name="Barry K."/>
            <person name="Bills G."/>
            <person name="Bluhm B."/>
            <person name="Cannon C."/>
            <person name="Castanera R."/>
            <person name="Culley D."/>
            <person name="Daum C."/>
            <person name="Ezra D."/>
            <person name="Gonzalez J."/>
            <person name="Henrissat B."/>
            <person name="Kuo A."/>
            <person name="Liang C."/>
            <person name="Lipzen A."/>
            <person name="Lutzoni F."/>
            <person name="Magnuson J."/>
            <person name="Mondo S."/>
            <person name="Nolan M."/>
            <person name="Ohm R."/>
            <person name="Pangilinan J."/>
            <person name="Park H.-J."/>
            <person name="Ramirez L."/>
            <person name="Alfaro M."/>
            <person name="Sun H."/>
            <person name="Tritt A."/>
            <person name="Yoshinaga Y."/>
            <person name="Zwiers L.-H."/>
            <person name="Turgeon B."/>
            <person name="Goodwin S."/>
            <person name="Spatafora J."/>
            <person name="Crous P."/>
            <person name="Grigoriev I."/>
        </authorList>
    </citation>
    <scope>NUCLEOTIDE SEQUENCE</scope>
    <source>
        <strain evidence="1">CBS 480.64</strain>
    </source>
</reference>
<evidence type="ECO:0000313" key="1">
    <source>
        <dbReference type="EMBL" id="KAF2862898.1"/>
    </source>
</evidence>